<dbReference type="OrthoDB" id="4121058at2759"/>
<evidence type="ECO:0000313" key="2">
    <source>
        <dbReference type="EMBL" id="KAF2491554.1"/>
    </source>
</evidence>
<proteinExistence type="predicted"/>
<feature type="compositionally biased region" description="Basic and acidic residues" evidence="1">
    <location>
        <begin position="137"/>
        <end position="151"/>
    </location>
</feature>
<dbReference type="EMBL" id="MU004195">
    <property type="protein sequence ID" value="KAF2491554.1"/>
    <property type="molecule type" value="Genomic_DNA"/>
</dbReference>
<organism evidence="2 3">
    <name type="scientific">Lophium mytilinum</name>
    <dbReference type="NCBI Taxonomy" id="390894"/>
    <lineage>
        <taxon>Eukaryota</taxon>
        <taxon>Fungi</taxon>
        <taxon>Dikarya</taxon>
        <taxon>Ascomycota</taxon>
        <taxon>Pezizomycotina</taxon>
        <taxon>Dothideomycetes</taxon>
        <taxon>Pleosporomycetidae</taxon>
        <taxon>Mytilinidiales</taxon>
        <taxon>Mytilinidiaceae</taxon>
        <taxon>Lophium</taxon>
    </lineage>
</organism>
<dbReference type="AlphaFoldDB" id="A0A6A6QHK4"/>
<name>A0A6A6QHK4_9PEZI</name>
<feature type="compositionally biased region" description="Polar residues" evidence="1">
    <location>
        <begin position="171"/>
        <end position="186"/>
    </location>
</feature>
<feature type="compositionally biased region" description="Basic and acidic residues" evidence="1">
    <location>
        <begin position="194"/>
        <end position="271"/>
    </location>
</feature>
<keyword evidence="3" id="KW-1185">Reference proteome</keyword>
<sequence>MSNFAPPISRDGFVYHGALYADVGNLNRHPRASITELTNMLRPKLSSSGKSKTTETPKDQVGHWYFAQLKHYGLPMCKDKNAAKVRLLNALNSGGLEVPGEVKRLEGALKREYDAANRKAKAEMAKAEGTTAPRKRKAEDGGEEVAKKVKGAEGGLGAPVSDGLAKKDSNPKLNANATKNGATSKQTARKSGPKVKDEANAKKEPVVKKQPAVKKEAGVQKEPAIKKEPSIKKETAVKKEPIVKTEASVKKEPSPKKEPRLKKEPAIKREQQNGNDSPTYRLNAFYNLTCPAISDDWPYQSEGMNLRLRADQDSGCLWGNIQKFGPWSGVIWVDIPPGPIFETELQFRWRMREDGTGELLFRRDQLGTLMFSDDGNMQGRIYGLHGEVTVFWGSRRIGPAGGGSAQQFKAEWDGFVQEAYGRERGW</sequence>
<feature type="region of interest" description="Disordered" evidence="1">
    <location>
        <begin position="120"/>
        <end position="278"/>
    </location>
</feature>
<protein>
    <submittedName>
        <fullName evidence="2">Uncharacterized protein</fullName>
    </submittedName>
</protein>
<reference evidence="2" key="1">
    <citation type="journal article" date="2020" name="Stud. Mycol.">
        <title>101 Dothideomycetes genomes: a test case for predicting lifestyles and emergence of pathogens.</title>
        <authorList>
            <person name="Haridas S."/>
            <person name="Albert R."/>
            <person name="Binder M."/>
            <person name="Bloem J."/>
            <person name="Labutti K."/>
            <person name="Salamov A."/>
            <person name="Andreopoulos B."/>
            <person name="Baker S."/>
            <person name="Barry K."/>
            <person name="Bills G."/>
            <person name="Bluhm B."/>
            <person name="Cannon C."/>
            <person name="Castanera R."/>
            <person name="Culley D."/>
            <person name="Daum C."/>
            <person name="Ezra D."/>
            <person name="Gonzalez J."/>
            <person name="Henrissat B."/>
            <person name="Kuo A."/>
            <person name="Liang C."/>
            <person name="Lipzen A."/>
            <person name="Lutzoni F."/>
            <person name="Magnuson J."/>
            <person name="Mondo S."/>
            <person name="Nolan M."/>
            <person name="Ohm R."/>
            <person name="Pangilinan J."/>
            <person name="Park H.-J."/>
            <person name="Ramirez L."/>
            <person name="Alfaro M."/>
            <person name="Sun H."/>
            <person name="Tritt A."/>
            <person name="Yoshinaga Y."/>
            <person name="Zwiers L.-H."/>
            <person name="Turgeon B."/>
            <person name="Goodwin S."/>
            <person name="Spatafora J."/>
            <person name="Crous P."/>
            <person name="Grigoriev I."/>
        </authorList>
    </citation>
    <scope>NUCLEOTIDE SEQUENCE</scope>
    <source>
        <strain evidence="2">CBS 269.34</strain>
    </source>
</reference>
<accession>A0A6A6QHK4</accession>
<evidence type="ECO:0000313" key="3">
    <source>
        <dbReference type="Proteomes" id="UP000799750"/>
    </source>
</evidence>
<evidence type="ECO:0000256" key="1">
    <source>
        <dbReference type="SAM" id="MobiDB-lite"/>
    </source>
</evidence>
<gene>
    <name evidence="2" type="ORF">BU16DRAFT_467962</name>
</gene>
<dbReference type="Proteomes" id="UP000799750">
    <property type="component" value="Unassembled WGS sequence"/>
</dbReference>